<dbReference type="PROSITE" id="PS50893">
    <property type="entry name" value="ABC_TRANSPORTER_2"/>
    <property type="match status" value="1"/>
</dbReference>
<keyword evidence="1" id="KW-0813">Transport</keyword>
<keyword evidence="3 5" id="KW-0067">ATP-binding</keyword>
<dbReference type="Gene3D" id="3.40.50.300">
    <property type="entry name" value="P-loop containing nucleotide triphosphate hydrolases"/>
    <property type="match status" value="1"/>
</dbReference>
<evidence type="ECO:0000259" key="4">
    <source>
        <dbReference type="PROSITE" id="PS50893"/>
    </source>
</evidence>
<evidence type="ECO:0000256" key="3">
    <source>
        <dbReference type="ARBA" id="ARBA00022840"/>
    </source>
</evidence>
<reference evidence="5 6" key="1">
    <citation type="submission" date="2019-09" db="EMBL/GenBank/DDBJ databases">
        <title>Phylogeny of genus Pseudoclavibacter and closely related genus.</title>
        <authorList>
            <person name="Li Y."/>
        </authorList>
    </citation>
    <scope>NUCLEOTIDE SEQUENCE [LARGE SCALE GENOMIC DNA]</scope>
    <source>
        <strain evidence="5 6">DSM 23821</strain>
    </source>
</reference>
<dbReference type="RefSeq" id="WP_158039761.1">
    <property type="nucleotide sequence ID" value="NZ_JBHTKD010000004.1"/>
</dbReference>
<comment type="caution">
    <text evidence="5">The sequence shown here is derived from an EMBL/GenBank/DDBJ whole genome shotgun (WGS) entry which is preliminary data.</text>
</comment>
<dbReference type="InterPro" id="IPR017911">
    <property type="entry name" value="MacB-like_ATP-bd"/>
</dbReference>
<organism evidence="5 6">
    <name type="scientific">Pseudoclavibacter chungangensis</name>
    <dbReference type="NCBI Taxonomy" id="587635"/>
    <lineage>
        <taxon>Bacteria</taxon>
        <taxon>Bacillati</taxon>
        <taxon>Actinomycetota</taxon>
        <taxon>Actinomycetes</taxon>
        <taxon>Micrococcales</taxon>
        <taxon>Microbacteriaceae</taxon>
        <taxon>Pseudoclavibacter</taxon>
    </lineage>
</organism>
<dbReference type="GO" id="GO:0098796">
    <property type="term" value="C:membrane protein complex"/>
    <property type="evidence" value="ECO:0007669"/>
    <property type="project" value="UniProtKB-ARBA"/>
</dbReference>
<dbReference type="GO" id="GO:0005524">
    <property type="term" value="F:ATP binding"/>
    <property type="evidence" value="ECO:0007669"/>
    <property type="project" value="UniProtKB-KW"/>
</dbReference>
<dbReference type="InterPro" id="IPR003593">
    <property type="entry name" value="AAA+_ATPase"/>
</dbReference>
<dbReference type="PANTHER" id="PTHR24220">
    <property type="entry name" value="IMPORT ATP-BINDING PROTEIN"/>
    <property type="match status" value="1"/>
</dbReference>
<keyword evidence="6" id="KW-1185">Reference proteome</keyword>
<dbReference type="OrthoDB" id="9802264at2"/>
<dbReference type="GO" id="GO:0022857">
    <property type="term" value="F:transmembrane transporter activity"/>
    <property type="evidence" value="ECO:0007669"/>
    <property type="project" value="TreeGrafter"/>
</dbReference>
<accession>A0A7J5BZM1</accession>
<dbReference type="GO" id="GO:0005886">
    <property type="term" value="C:plasma membrane"/>
    <property type="evidence" value="ECO:0007669"/>
    <property type="project" value="TreeGrafter"/>
</dbReference>
<dbReference type="FunFam" id="3.40.50.300:FF:000032">
    <property type="entry name" value="Export ABC transporter ATP-binding protein"/>
    <property type="match status" value="1"/>
</dbReference>
<evidence type="ECO:0000256" key="2">
    <source>
        <dbReference type="ARBA" id="ARBA00022741"/>
    </source>
</evidence>
<dbReference type="GO" id="GO:0016887">
    <property type="term" value="F:ATP hydrolysis activity"/>
    <property type="evidence" value="ECO:0007669"/>
    <property type="project" value="InterPro"/>
</dbReference>
<gene>
    <name evidence="5" type="ORF">F8O01_04825</name>
</gene>
<evidence type="ECO:0000313" key="5">
    <source>
        <dbReference type="EMBL" id="KAB1659595.1"/>
    </source>
</evidence>
<dbReference type="InterPro" id="IPR017871">
    <property type="entry name" value="ABC_transporter-like_CS"/>
</dbReference>
<feature type="domain" description="ABC transporter" evidence="4">
    <location>
        <begin position="5"/>
        <end position="230"/>
    </location>
</feature>
<dbReference type="AlphaFoldDB" id="A0A7J5BZM1"/>
<sequence>MQPIFTARGVHKHYGHGASRFEALRGVELDVHEGETLAIVGRSGSGKSTLMHVLALMDRPDGGTLLFEGEDTARLHGAQLDRIRGRSFGFVFQQFFLLPGRPVFDNVAIPLVIAGVSRRERRAAVTDALEHLGIADKAGNRATELSGGQRQRVAIARAIVARPRVVFADEPTGNLDTSTGAQVEDLLFDLNRRLGITLVVITHDAELAERCDRRVHVRDGDVHAAEAVAA</sequence>
<proteinExistence type="predicted"/>
<dbReference type="InterPro" id="IPR027417">
    <property type="entry name" value="P-loop_NTPase"/>
</dbReference>
<keyword evidence="2" id="KW-0547">Nucleotide-binding</keyword>
<dbReference type="Pfam" id="PF00005">
    <property type="entry name" value="ABC_tran"/>
    <property type="match status" value="1"/>
</dbReference>
<dbReference type="InterPro" id="IPR003439">
    <property type="entry name" value="ABC_transporter-like_ATP-bd"/>
</dbReference>
<protein>
    <submittedName>
        <fullName evidence="5">ABC transporter ATP-binding protein</fullName>
    </submittedName>
</protein>
<dbReference type="CDD" id="cd03255">
    <property type="entry name" value="ABC_MJ0796_LolCDE_FtsE"/>
    <property type="match status" value="1"/>
</dbReference>
<dbReference type="InterPro" id="IPR015854">
    <property type="entry name" value="ABC_transpr_LolD-like"/>
</dbReference>
<name>A0A7J5BZM1_9MICO</name>
<dbReference type="SMART" id="SM00382">
    <property type="entry name" value="AAA"/>
    <property type="match status" value="1"/>
</dbReference>
<dbReference type="PROSITE" id="PS00211">
    <property type="entry name" value="ABC_TRANSPORTER_1"/>
    <property type="match status" value="1"/>
</dbReference>
<dbReference type="Proteomes" id="UP000467240">
    <property type="component" value="Unassembled WGS sequence"/>
</dbReference>
<dbReference type="EMBL" id="WBJZ01000005">
    <property type="protein sequence ID" value="KAB1659595.1"/>
    <property type="molecule type" value="Genomic_DNA"/>
</dbReference>
<evidence type="ECO:0000256" key="1">
    <source>
        <dbReference type="ARBA" id="ARBA00022448"/>
    </source>
</evidence>
<evidence type="ECO:0000313" key="6">
    <source>
        <dbReference type="Proteomes" id="UP000467240"/>
    </source>
</evidence>
<dbReference type="PANTHER" id="PTHR24220:SF86">
    <property type="entry name" value="ABC TRANSPORTER ABCH.1"/>
    <property type="match status" value="1"/>
</dbReference>
<dbReference type="SUPFAM" id="SSF52540">
    <property type="entry name" value="P-loop containing nucleoside triphosphate hydrolases"/>
    <property type="match status" value="1"/>
</dbReference>